<dbReference type="CDD" id="cd00293">
    <property type="entry name" value="USP-like"/>
    <property type="match status" value="2"/>
</dbReference>
<name>A0A850NK55_9FLAO</name>
<dbReference type="Pfam" id="PF00582">
    <property type="entry name" value="Usp"/>
    <property type="match status" value="2"/>
</dbReference>
<comment type="similarity">
    <text evidence="1">Belongs to the universal stress protein A family.</text>
</comment>
<accession>A0A850NK55</accession>
<dbReference type="EMBL" id="WYET01000007">
    <property type="protein sequence ID" value="NVN19470.1"/>
    <property type="molecule type" value="Genomic_DNA"/>
</dbReference>
<evidence type="ECO:0000313" key="3">
    <source>
        <dbReference type="EMBL" id="NVN19470.1"/>
    </source>
</evidence>
<feature type="domain" description="UspA" evidence="2">
    <location>
        <begin position="155"/>
        <end position="277"/>
    </location>
</feature>
<sequence length="281" mass="31917">MIKVVLPTDFSENAFHAIAYALKLLHNHTCRFYLVHTYTPPIYRVDYTLGSPGQLGLPDVQRNSAEEALEDTIEKIRPLSNPAKHTFVSHAAFNTLAEEMDSISHKEGIDFIVMGTQGATGAMEILFGSNTVQVIQKSAVPVLMIPSDFEYEPPRNILFPTDYEVDYQKAHLDFLLKFSKLEHSKLHILHISSPEGLDEGQVNQKVRLEGKLLEHNHEFYDLPDQELIAAINAFQEKQPVDLLVMVKNKHSFLERLFLEPVIKKIGLYSKVPFMVLPIPLE</sequence>
<protein>
    <submittedName>
        <fullName evidence="3">Universal stress protein</fullName>
    </submittedName>
</protein>
<keyword evidence="4" id="KW-1185">Reference proteome</keyword>
<dbReference type="PANTHER" id="PTHR46268:SF6">
    <property type="entry name" value="UNIVERSAL STRESS PROTEIN UP12"/>
    <property type="match status" value="1"/>
</dbReference>
<feature type="domain" description="UspA" evidence="2">
    <location>
        <begin position="3"/>
        <end position="146"/>
    </location>
</feature>
<comment type="caution">
    <text evidence="3">The sequence shown here is derived from an EMBL/GenBank/DDBJ whole genome shotgun (WGS) entry which is preliminary data.</text>
</comment>
<dbReference type="InterPro" id="IPR006015">
    <property type="entry name" value="Universal_stress_UspA"/>
</dbReference>
<dbReference type="RefSeq" id="WP_176621027.1">
    <property type="nucleotide sequence ID" value="NZ_WYET01000007.1"/>
</dbReference>
<dbReference type="PANTHER" id="PTHR46268">
    <property type="entry name" value="STRESS RESPONSE PROTEIN NHAX"/>
    <property type="match status" value="1"/>
</dbReference>
<dbReference type="SUPFAM" id="SSF52402">
    <property type="entry name" value="Adenine nucleotide alpha hydrolases-like"/>
    <property type="match status" value="2"/>
</dbReference>
<reference evidence="3 4" key="1">
    <citation type="submission" date="2020-01" db="EMBL/GenBank/DDBJ databases">
        <title>Draft Genome Analysis of Muricauda sp. HICW Isolated from coastal seawater of PR China.</title>
        <authorList>
            <person name="Chen M.-X."/>
        </authorList>
    </citation>
    <scope>NUCLEOTIDE SEQUENCE [LARGE SCALE GENOMIC DNA]</scope>
    <source>
        <strain evidence="3 4">HICW</strain>
    </source>
</reference>
<dbReference type="InterPro" id="IPR006016">
    <property type="entry name" value="UspA"/>
</dbReference>
<proteinExistence type="inferred from homology"/>
<dbReference type="PRINTS" id="PR01438">
    <property type="entry name" value="UNVRSLSTRESS"/>
</dbReference>
<dbReference type="Proteomes" id="UP000558089">
    <property type="component" value="Unassembled WGS sequence"/>
</dbReference>
<dbReference type="Gene3D" id="3.40.50.12370">
    <property type="match status" value="1"/>
</dbReference>
<gene>
    <name evidence="3" type="ORF">GUA46_14060</name>
</gene>
<evidence type="ECO:0000259" key="2">
    <source>
        <dbReference type="Pfam" id="PF00582"/>
    </source>
</evidence>
<evidence type="ECO:0000256" key="1">
    <source>
        <dbReference type="ARBA" id="ARBA00008791"/>
    </source>
</evidence>
<dbReference type="AlphaFoldDB" id="A0A850NK55"/>
<evidence type="ECO:0000313" key="4">
    <source>
        <dbReference type="Proteomes" id="UP000558089"/>
    </source>
</evidence>
<organism evidence="3 4">
    <name type="scientific">Flagellimonas chongwuensis</name>
    <dbReference type="NCBI Taxonomy" id="2697365"/>
    <lineage>
        <taxon>Bacteria</taxon>
        <taxon>Pseudomonadati</taxon>
        <taxon>Bacteroidota</taxon>
        <taxon>Flavobacteriia</taxon>
        <taxon>Flavobacteriales</taxon>
        <taxon>Flavobacteriaceae</taxon>
        <taxon>Flagellimonas</taxon>
    </lineage>
</organism>